<accession>A0ABN7SZY6</accession>
<gene>
    <name evidence="1" type="ORF">OKIOD_LOCUS14159</name>
</gene>
<name>A0ABN7SZY6_OIKDI</name>
<protein>
    <submittedName>
        <fullName evidence="1">Oidioi.mRNA.OKI2018_I69.chr2.g5394.t1.cds</fullName>
    </submittedName>
</protein>
<proteinExistence type="predicted"/>
<sequence length="165" mass="18982">MDVEANDPPSYREIEAKAVEKFRRVQKFKNFPIIAFRKFLRLIATMSVDNSWLWTYNGWLVVSASNDGKAQLLRFVGGMENPDRFEVTIGSEDEIYLDGMDVTPLAALETQHDTIFVVSSEDFIFHCDWERTPNMKIQFESCVIAVEIDDEGDLAFNPKRLYSGN</sequence>
<evidence type="ECO:0000313" key="2">
    <source>
        <dbReference type="Proteomes" id="UP001158576"/>
    </source>
</evidence>
<dbReference type="EMBL" id="OU015567">
    <property type="protein sequence ID" value="CAG5111058.1"/>
    <property type="molecule type" value="Genomic_DNA"/>
</dbReference>
<reference evidence="1 2" key="1">
    <citation type="submission" date="2021-04" db="EMBL/GenBank/DDBJ databases">
        <authorList>
            <person name="Bliznina A."/>
        </authorList>
    </citation>
    <scope>NUCLEOTIDE SEQUENCE [LARGE SCALE GENOMIC DNA]</scope>
</reference>
<keyword evidence="2" id="KW-1185">Reference proteome</keyword>
<organism evidence="1 2">
    <name type="scientific">Oikopleura dioica</name>
    <name type="common">Tunicate</name>
    <dbReference type="NCBI Taxonomy" id="34765"/>
    <lineage>
        <taxon>Eukaryota</taxon>
        <taxon>Metazoa</taxon>
        <taxon>Chordata</taxon>
        <taxon>Tunicata</taxon>
        <taxon>Appendicularia</taxon>
        <taxon>Copelata</taxon>
        <taxon>Oikopleuridae</taxon>
        <taxon>Oikopleura</taxon>
    </lineage>
</organism>
<evidence type="ECO:0000313" key="1">
    <source>
        <dbReference type="EMBL" id="CAG5111058.1"/>
    </source>
</evidence>
<dbReference type="Proteomes" id="UP001158576">
    <property type="component" value="Chromosome 2"/>
</dbReference>